<reference evidence="16" key="1">
    <citation type="journal article" date="2012" name="Science">
        <title>The Paleozoic origin of enzymatic lignin decomposition reconstructed from 31 fungal genomes.</title>
        <authorList>
            <person name="Floudas D."/>
            <person name="Binder M."/>
            <person name="Riley R."/>
            <person name="Barry K."/>
            <person name="Blanchette R.A."/>
            <person name="Henrissat B."/>
            <person name="Martinez A.T."/>
            <person name="Otillar R."/>
            <person name="Spatafora J.W."/>
            <person name="Yadav J.S."/>
            <person name="Aerts A."/>
            <person name="Benoit I."/>
            <person name="Boyd A."/>
            <person name="Carlson A."/>
            <person name="Copeland A."/>
            <person name="Coutinho P.M."/>
            <person name="de Vries R.P."/>
            <person name="Ferreira P."/>
            <person name="Findley K."/>
            <person name="Foster B."/>
            <person name="Gaskell J."/>
            <person name="Glotzer D."/>
            <person name="Gorecki P."/>
            <person name="Heitman J."/>
            <person name="Hesse C."/>
            <person name="Hori C."/>
            <person name="Igarashi K."/>
            <person name="Jurgens J.A."/>
            <person name="Kallen N."/>
            <person name="Kersten P."/>
            <person name="Kohler A."/>
            <person name="Kuees U."/>
            <person name="Kumar T.K.A."/>
            <person name="Kuo A."/>
            <person name="LaButti K."/>
            <person name="Larrondo L.F."/>
            <person name="Lindquist E."/>
            <person name="Ling A."/>
            <person name="Lombard V."/>
            <person name="Lucas S."/>
            <person name="Lundell T."/>
            <person name="Martin R."/>
            <person name="McLaughlin D.J."/>
            <person name="Morgenstern I."/>
            <person name="Morin E."/>
            <person name="Murat C."/>
            <person name="Nagy L.G."/>
            <person name="Nolan M."/>
            <person name="Ohm R.A."/>
            <person name="Patyshakuliyeva A."/>
            <person name="Rokas A."/>
            <person name="Ruiz-Duenas F.J."/>
            <person name="Sabat G."/>
            <person name="Salamov A."/>
            <person name="Samejima M."/>
            <person name="Schmutz J."/>
            <person name="Slot J.C."/>
            <person name="St John F."/>
            <person name="Stenlid J."/>
            <person name="Sun H."/>
            <person name="Sun S."/>
            <person name="Syed K."/>
            <person name="Tsang A."/>
            <person name="Wiebenga A."/>
            <person name="Young D."/>
            <person name="Pisabarro A."/>
            <person name="Eastwood D.C."/>
            <person name="Martin F."/>
            <person name="Cullen D."/>
            <person name="Grigoriev I.V."/>
            <person name="Hibbett D.S."/>
        </authorList>
    </citation>
    <scope>NUCLEOTIDE SEQUENCE [LARGE SCALE GENOMIC DNA]</scope>
    <source>
        <strain evidence="16">RWD-64-598 SS2</strain>
    </source>
</reference>
<dbReference type="PROSITE" id="PS50082">
    <property type="entry name" value="WD_REPEATS_2"/>
    <property type="match status" value="4"/>
</dbReference>
<feature type="compositionally biased region" description="Polar residues" evidence="12">
    <location>
        <begin position="516"/>
        <end position="526"/>
    </location>
</feature>
<evidence type="ECO:0000256" key="5">
    <source>
        <dbReference type="ARBA" id="ARBA00022737"/>
    </source>
</evidence>
<comment type="function">
    <text evidence="11">Required for replication-independent chromatin assembly and for the periodic repression of histone gene transcription during the cell cycle.</text>
</comment>
<proteinExistence type="inferred from homology"/>
<dbReference type="CDD" id="cd00200">
    <property type="entry name" value="WD40"/>
    <property type="match status" value="1"/>
</dbReference>
<dbReference type="InterPro" id="IPR001680">
    <property type="entry name" value="WD40_rpt"/>
</dbReference>
<evidence type="ECO:0000256" key="2">
    <source>
        <dbReference type="ARBA" id="ARBA00007306"/>
    </source>
</evidence>
<evidence type="ECO:0000259" key="13">
    <source>
        <dbReference type="Pfam" id="PF07569"/>
    </source>
</evidence>
<dbReference type="Pfam" id="PF07569">
    <property type="entry name" value="Hira"/>
    <property type="match status" value="1"/>
</dbReference>
<evidence type="ECO:0000256" key="9">
    <source>
        <dbReference type="ARBA" id="ARBA00023242"/>
    </source>
</evidence>
<dbReference type="PROSITE" id="PS50294">
    <property type="entry name" value="WD_REPEATS_REGION"/>
    <property type="match status" value="4"/>
</dbReference>
<dbReference type="GO" id="GO:0000417">
    <property type="term" value="C:HIR complex"/>
    <property type="evidence" value="ECO:0007669"/>
    <property type="project" value="TreeGrafter"/>
</dbReference>
<comment type="caution">
    <text evidence="15">The sequence shown here is derived from an EMBL/GenBank/DDBJ whole genome shotgun (WGS) entry which is preliminary data.</text>
</comment>
<dbReference type="InterPro" id="IPR011494">
    <property type="entry name" value="HIRA-like_C"/>
</dbReference>
<comment type="subcellular location">
    <subcellularLocation>
        <location evidence="1 11">Nucleus</location>
    </subcellularLocation>
</comment>
<sequence length="990" mass="106312">MRFTKPSWVIHQDVTTRNDPLSAKRLSIFSVHVHPDGSRIATGGLDAKVRIWSTKPILNETSELANRPPKSLCTLSMHTGPVLVVRWAHSGRWLASGSDDEIVMIWDLDPSGRGKVFGSNEVNVEGWKPMKRLPGHESDVTDVAWSPEDRYLASVGLDSQVIVWCGYTLERIRKLDQHHGFVKGVCWDPVGEFLATQSDDKSVKIWRTTDWELEAEIRKPFEDSPGSTFFRRLSWSPDGAHITASNATNNKGFVFIAAVITRGSWTSEISLVGHENTVEVASYNPHIFLRNPSQPLATANICSVVALGADDRSISIWQTKSARPLIVAREVFERQIMDLSWSWDGLTLYAASSDGTIAVFNFDPDELEGIAPHSAQEHYLAKFGFVSPPLPEGFSHGASALADADAQRPSVARMTPPPSPSRSPDRGQSVGFGGVNGAGERINTLVAKRGKNKKRVQPMLMANVPSASTAAARSSHAAAAAASTSAPMSSRAEIKVQSLPLPTHSSSIKSRHTSDSHSASPRTSTLGFGDDMDMDVPIDALDTAGSSPHGNSISMNNNKGKRKASVLDLVDERGERPSKPRTLGGDRTREPVVVVRELASSASASSYAAPGPSVPHYAEGDVMLPVAPLMSYLSAKVEGTEDVLEVRNAEGGASGYNEVMFTSGKQTQWLDYLPSPVLALAVSSYFCAVAMHDGSVNVYSHTGRRLMPTLCLGSPCSVMHGCKGSLMVLSASGQLTSINVKKQTAHFPPVSVRPLLNTPNSAIVSAAVRPNGVPVLQCSSGAAHAYDARLCAWTKLSERWWAEGSDAWQGRQRSGPALSVSSRAVDKGALAAVESALAGAAEENTSQSQAVGGGGGGGGGAEGGRGGAAIAVRPEWWGTALTLGHLESKMHAARALDSAAEYKQALLVYTKKIADEGFRGKAEELIREFYGPVYWRPGREDGSWTPSVLGFSKRDLLREVLGIFARSKTLAKLALDWQDTLKRAGTDEFV</sequence>
<dbReference type="SMART" id="SM00320">
    <property type="entry name" value="WD40"/>
    <property type="match status" value="7"/>
</dbReference>
<dbReference type="InterPro" id="IPR015943">
    <property type="entry name" value="WD40/YVTN_repeat-like_dom_sf"/>
</dbReference>
<keyword evidence="9 11" id="KW-0539">Nucleus</keyword>
<feature type="compositionally biased region" description="Polar residues" evidence="12">
    <location>
        <begin position="544"/>
        <end position="558"/>
    </location>
</feature>
<keyword evidence="7 11" id="KW-0805">Transcription regulation</keyword>
<dbReference type="EMBL" id="JH711584">
    <property type="protein sequence ID" value="EIW77054.1"/>
    <property type="molecule type" value="Genomic_DNA"/>
</dbReference>
<feature type="compositionally biased region" description="Gly residues" evidence="12">
    <location>
        <begin position="851"/>
        <end position="865"/>
    </location>
</feature>
<feature type="region of interest" description="Disordered" evidence="12">
    <location>
        <begin position="500"/>
        <end position="562"/>
    </location>
</feature>
<dbReference type="OMA" id="RGSWDGD"/>
<organism evidence="15 16">
    <name type="scientific">Coniophora puteana (strain RWD-64-598)</name>
    <name type="common">Brown rot fungus</name>
    <dbReference type="NCBI Taxonomy" id="741705"/>
    <lineage>
        <taxon>Eukaryota</taxon>
        <taxon>Fungi</taxon>
        <taxon>Dikarya</taxon>
        <taxon>Basidiomycota</taxon>
        <taxon>Agaricomycotina</taxon>
        <taxon>Agaricomycetes</taxon>
        <taxon>Agaricomycetidae</taxon>
        <taxon>Boletales</taxon>
        <taxon>Coniophorineae</taxon>
        <taxon>Coniophoraceae</taxon>
        <taxon>Coniophora</taxon>
    </lineage>
</organism>
<evidence type="ECO:0000259" key="14">
    <source>
        <dbReference type="Pfam" id="PF24105"/>
    </source>
</evidence>
<feature type="repeat" description="WD" evidence="10">
    <location>
        <begin position="75"/>
        <end position="109"/>
    </location>
</feature>
<feature type="repeat" description="WD" evidence="10">
    <location>
        <begin position="133"/>
        <end position="164"/>
    </location>
</feature>
<feature type="repeat" description="WD" evidence="10">
    <location>
        <begin position="175"/>
        <end position="206"/>
    </location>
</feature>
<dbReference type="Proteomes" id="UP000053558">
    <property type="component" value="Unassembled WGS sequence"/>
</dbReference>
<dbReference type="InterPro" id="IPR019775">
    <property type="entry name" value="WD40_repeat_CS"/>
</dbReference>
<evidence type="ECO:0000313" key="15">
    <source>
        <dbReference type="EMBL" id="EIW77054.1"/>
    </source>
</evidence>
<evidence type="ECO:0000256" key="1">
    <source>
        <dbReference type="ARBA" id="ARBA00004123"/>
    </source>
</evidence>
<dbReference type="GO" id="GO:0006351">
    <property type="term" value="P:DNA-templated transcription"/>
    <property type="evidence" value="ECO:0007669"/>
    <property type="project" value="InterPro"/>
</dbReference>
<dbReference type="Pfam" id="PF24105">
    <property type="entry name" value="Beta-prop_CAF1B_HIR1"/>
    <property type="match status" value="1"/>
</dbReference>
<feature type="domain" description="Protein HIRA-like C-terminal" evidence="13">
    <location>
        <begin position="703"/>
        <end position="928"/>
    </location>
</feature>
<evidence type="ECO:0000313" key="16">
    <source>
        <dbReference type="Proteomes" id="UP000053558"/>
    </source>
</evidence>
<dbReference type="InterPro" id="IPR055410">
    <property type="entry name" value="Beta-prop_CAF1B_HIR1"/>
</dbReference>
<evidence type="ECO:0000256" key="4">
    <source>
        <dbReference type="ARBA" id="ARBA00022574"/>
    </source>
</evidence>
<feature type="region of interest" description="Disordered" evidence="12">
    <location>
        <begin position="841"/>
        <end position="865"/>
    </location>
</feature>
<evidence type="ECO:0000256" key="10">
    <source>
        <dbReference type="PROSITE-ProRule" id="PRU00221"/>
    </source>
</evidence>
<dbReference type="Gene3D" id="2.130.10.10">
    <property type="entry name" value="YVTN repeat-like/Quinoprotein amine dehydrogenase"/>
    <property type="match status" value="2"/>
</dbReference>
<comment type="similarity">
    <text evidence="2 11">Belongs to the WD repeat HIR1 family.</text>
</comment>
<name>A0A5M3MDX7_CONPW</name>
<dbReference type="KEGG" id="cput:CONPUDRAFT_129220"/>
<keyword evidence="4 10" id="KW-0853">WD repeat</keyword>
<evidence type="ECO:0000256" key="12">
    <source>
        <dbReference type="SAM" id="MobiDB-lite"/>
    </source>
</evidence>
<dbReference type="GeneID" id="19200183"/>
<feature type="repeat" description="WD" evidence="10">
    <location>
        <begin position="21"/>
        <end position="53"/>
    </location>
</feature>
<dbReference type="GO" id="GO:0005634">
    <property type="term" value="C:nucleus"/>
    <property type="evidence" value="ECO:0007669"/>
    <property type="project" value="UniProtKB-SubCell"/>
</dbReference>
<keyword evidence="3 11" id="KW-0678">Repressor</keyword>
<evidence type="ECO:0000256" key="3">
    <source>
        <dbReference type="ARBA" id="ARBA00022491"/>
    </source>
</evidence>
<feature type="region of interest" description="Disordered" evidence="12">
    <location>
        <begin position="401"/>
        <end position="438"/>
    </location>
</feature>
<feature type="region of interest" description="Disordered" evidence="12">
    <location>
        <begin position="567"/>
        <end position="586"/>
    </location>
</feature>
<keyword evidence="8 11" id="KW-0804">Transcription</keyword>
<feature type="domain" description="CAF1B/HIR1 beta-propeller" evidence="14">
    <location>
        <begin position="36"/>
        <end position="367"/>
    </location>
</feature>
<protein>
    <recommendedName>
        <fullName evidence="11">Protein HIR</fullName>
    </recommendedName>
</protein>
<dbReference type="AlphaFoldDB" id="A0A5M3MDX7"/>
<dbReference type="PANTHER" id="PTHR13831">
    <property type="entry name" value="MEMBER OF THE HIR1 FAMILY OF WD-REPEAT PROTEINS"/>
    <property type="match status" value="1"/>
</dbReference>
<keyword evidence="16" id="KW-1185">Reference proteome</keyword>
<dbReference type="GO" id="GO:0006338">
    <property type="term" value="P:chromatin remodeling"/>
    <property type="evidence" value="ECO:0007669"/>
    <property type="project" value="InterPro"/>
</dbReference>
<accession>A0A5M3MDX7</accession>
<dbReference type="InterPro" id="IPR031120">
    <property type="entry name" value="HIR1-like"/>
</dbReference>
<dbReference type="PROSITE" id="PS00678">
    <property type="entry name" value="WD_REPEATS_1"/>
    <property type="match status" value="1"/>
</dbReference>
<evidence type="ECO:0000256" key="7">
    <source>
        <dbReference type="ARBA" id="ARBA00023015"/>
    </source>
</evidence>
<dbReference type="GO" id="GO:0000785">
    <property type="term" value="C:chromatin"/>
    <property type="evidence" value="ECO:0007669"/>
    <property type="project" value="TreeGrafter"/>
</dbReference>
<dbReference type="GO" id="GO:0006355">
    <property type="term" value="P:regulation of DNA-templated transcription"/>
    <property type="evidence" value="ECO:0007669"/>
    <property type="project" value="InterPro"/>
</dbReference>
<dbReference type="GO" id="GO:0031491">
    <property type="term" value="F:nucleosome binding"/>
    <property type="evidence" value="ECO:0007669"/>
    <property type="project" value="TreeGrafter"/>
</dbReference>
<evidence type="ECO:0000256" key="8">
    <source>
        <dbReference type="ARBA" id="ARBA00023163"/>
    </source>
</evidence>
<dbReference type="SUPFAM" id="SSF50978">
    <property type="entry name" value="WD40 repeat-like"/>
    <property type="match status" value="2"/>
</dbReference>
<keyword evidence="5 11" id="KW-0677">Repeat</keyword>
<dbReference type="PANTHER" id="PTHR13831:SF0">
    <property type="entry name" value="PROTEIN HIRA"/>
    <property type="match status" value="1"/>
</dbReference>
<dbReference type="RefSeq" id="XP_007772508.1">
    <property type="nucleotide sequence ID" value="XM_007774318.1"/>
</dbReference>
<evidence type="ECO:0000256" key="6">
    <source>
        <dbReference type="ARBA" id="ARBA00022853"/>
    </source>
</evidence>
<dbReference type="OrthoDB" id="1741719at2759"/>
<gene>
    <name evidence="15" type="ORF">CONPUDRAFT_129220</name>
</gene>
<feature type="compositionally biased region" description="Basic and acidic residues" evidence="12">
    <location>
        <begin position="570"/>
        <end position="586"/>
    </location>
</feature>
<evidence type="ECO:0000256" key="11">
    <source>
        <dbReference type="RuleBase" id="RU364014"/>
    </source>
</evidence>
<dbReference type="InterPro" id="IPR036322">
    <property type="entry name" value="WD40_repeat_dom_sf"/>
</dbReference>
<keyword evidence="6 11" id="KW-0156">Chromatin regulator</keyword>